<dbReference type="GO" id="GO:0016020">
    <property type="term" value="C:membrane"/>
    <property type="evidence" value="ECO:0007669"/>
    <property type="project" value="TreeGrafter"/>
</dbReference>
<dbReference type="Pfam" id="PF17900">
    <property type="entry name" value="Peptidase_M1_N"/>
    <property type="match status" value="1"/>
</dbReference>
<dbReference type="GO" id="GO:0042277">
    <property type="term" value="F:peptide binding"/>
    <property type="evidence" value="ECO:0007669"/>
    <property type="project" value="TreeGrafter"/>
</dbReference>
<name>A0A0N5A435_PARTI</name>
<dbReference type="GO" id="GO:0006508">
    <property type="term" value="P:proteolysis"/>
    <property type="evidence" value="ECO:0007669"/>
    <property type="project" value="InterPro"/>
</dbReference>
<dbReference type="Gene3D" id="2.60.40.1730">
    <property type="entry name" value="tricorn interacting facor f3 domain"/>
    <property type="match status" value="1"/>
</dbReference>
<dbReference type="GO" id="GO:0008270">
    <property type="term" value="F:zinc ion binding"/>
    <property type="evidence" value="ECO:0007669"/>
    <property type="project" value="TreeGrafter"/>
</dbReference>
<dbReference type="GO" id="GO:0005737">
    <property type="term" value="C:cytoplasm"/>
    <property type="evidence" value="ECO:0007669"/>
    <property type="project" value="TreeGrafter"/>
</dbReference>
<keyword evidence="2" id="KW-1185">Reference proteome</keyword>
<evidence type="ECO:0000259" key="1">
    <source>
        <dbReference type="Pfam" id="PF17900"/>
    </source>
</evidence>
<dbReference type="PRINTS" id="PR00756">
    <property type="entry name" value="ALADIPTASE"/>
</dbReference>
<evidence type="ECO:0000313" key="2">
    <source>
        <dbReference type="Proteomes" id="UP000038045"/>
    </source>
</evidence>
<dbReference type="GO" id="GO:0005615">
    <property type="term" value="C:extracellular space"/>
    <property type="evidence" value="ECO:0007669"/>
    <property type="project" value="TreeGrafter"/>
</dbReference>
<reference evidence="3" key="1">
    <citation type="submission" date="2017-02" db="UniProtKB">
        <authorList>
            <consortium name="WormBaseParasite"/>
        </authorList>
    </citation>
    <scope>IDENTIFICATION</scope>
</reference>
<proteinExistence type="predicted"/>
<dbReference type="InterPro" id="IPR050344">
    <property type="entry name" value="Peptidase_M1_aminopeptidases"/>
</dbReference>
<dbReference type="PANTHER" id="PTHR11533">
    <property type="entry name" value="PROTEASE M1 ZINC METALLOPROTEASE"/>
    <property type="match status" value="1"/>
</dbReference>
<dbReference type="InterPro" id="IPR045357">
    <property type="entry name" value="Aminopeptidase_N-like_N"/>
</dbReference>
<dbReference type="STRING" id="131310.A0A0N5A435"/>
<accession>A0A0N5A435</accession>
<dbReference type="AlphaFoldDB" id="A0A0N5A435"/>
<sequence>MITNRCRTLEMIRTIWRRLYSTSWIQHDYFKEFLLTRFYVKFNTIPHGFYRPFYNDLESENKTIVSTHFESAHARNTFPYIEEPIFKATFKLKDLSALSNLRVKNIDRMDDGTKIVNFGSTIHMSTYLVAFVVGEIRFIINFDGTRYRAYAIPGNET</sequence>
<dbReference type="PANTHER" id="PTHR11533:SF174">
    <property type="entry name" value="PUROMYCIN-SENSITIVE AMINOPEPTIDASE-RELATED"/>
    <property type="match status" value="1"/>
</dbReference>
<dbReference type="GO" id="GO:0070006">
    <property type="term" value="F:metalloaminopeptidase activity"/>
    <property type="evidence" value="ECO:0007669"/>
    <property type="project" value="TreeGrafter"/>
</dbReference>
<dbReference type="GO" id="GO:0043171">
    <property type="term" value="P:peptide catabolic process"/>
    <property type="evidence" value="ECO:0007669"/>
    <property type="project" value="TreeGrafter"/>
</dbReference>
<dbReference type="SUPFAM" id="SSF63737">
    <property type="entry name" value="Leukotriene A4 hydrolase N-terminal domain"/>
    <property type="match status" value="1"/>
</dbReference>
<feature type="domain" description="Aminopeptidase N-like N-terminal" evidence="1">
    <location>
        <begin position="40"/>
        <end position="128"/>
    </location>
</feature>
<dbReference type="WBParaSite" id="PTRK_0001638750.1">
    <property type="protein sequence ID" value="PTRK_0001638750.1"/>
    <property type="gene ID" value="PTRK_0001638750"/>
</dbReference>
<evidence type="ECO:0000313" key="3">
    <source>
        <dbReference type="WBParaSite" id="PTRK_0001638750.1"/>
    </source>
</evidence>
<dbReference type="InterPro" id="IPR042097">
    <property type="entry name" value="Aminopeptidase_N-like_N_sf"/>
</dbReference>
<dbReference type="Proteomes" id="UP000038045">
    <property type="component" value="Unplaced"/>
</dbReference>
<dbReference type="InterPro" id="IPR001930">
    <property type="entry name" value="Peptidase_M1"/>
</dbReference>
<organism evidence="2 3">
    <name type="scientific">Parastrongyloides trichosuri</name>
    <name type="common">Possum-specific nematode worm</name>
    <dbReference type="NCBI Taxonomy" id="131310"/>
    <lineage>
        <taxon>Eukaryota</taxon>
        <taxon>Metazoa</taxon>
        <taxon>Ecdysozoa</taxon>
        <taxon>Nematoda</taxon>
        <taxon>Chromadorea</taxon>
        <taxon>Rhabditida</taxon>
        <taxon>Tylenchina</taxon>
        <taxon>Panagrolaimomorpha</taxon>
        <taxon>Strongyloidoidea</taxon>
        <taxon>Strongyloididae</taxon>
        <taxon>Parastrongyloides</taxon>
    </lineage>
</organism>
<protein>
    <submittedName>
        <fullName evidence="3">Peptidase_M1_N domain-containing protein</fullName>
    </submittedName>
</protein>